<accession>A0A2U3WIE7</accession>
<evidence type="ECO:0000313" key="3">
    <source>
        <dbReference type="Proteomes" id="UP000245340"/>
    </source>
</evidence>
<dbReference type="InterPro" id="IPR036770">
    <property type="entry name" value="Ankyrin_rpt-contain_sf"/>
</dbReference>
<dbReference type="Pfam" id="PF13857">
    <property type="entry name" value="Ank_5"/>
    <property type="match status" value="1"/>
</dbReference>
<feature type="compositionally biased region" description="Pro residues" evidence="2">
    <location>
        <begin position="316"/>
        <end position="325"/>
    </location>
</feature>
<dbReference type="GeneID" id="101372018"/>
<dbReference type="PRINTS" id="PR01415">
    <property type="entry name" value="ANKYRIN"/>
</dbReference>
<dbReference type="KEGG" id="oro:101372018"/>
<dbReference type="SMART" id="SM00248">
    <property type="entry name" value="ANK"/>
    <property type="match status" value="5"/>
</dbReference>
<organism evidence="3 4">
    <name type="scientific">Odobenus rosmarus divergens</name>
    <name type="common">Pacific walrus</name>
    <dbReference type="NCBI Taxonomy" id="9708"/>
    <lineage>
        <taxon>Eukaryota</taxon>
        <taxon>Metazoa</taxon>
        <taxon>Chordata</taxon>
        <taxon>Craniata</taxon>
        <taxon>Vertebrata</taxon>
        <taxon>Euteleostomi</taxon>
        <taxon>Mammalia</taxon>
        <taxon>Eutheria</taxon>
        <taxon>Laurasiatheria</taxon>
        <taxon>Carnivora</taxon>
        <taxon>Caniformia</taxon>
        <taxon>Pinnipedia</taxon>
        <taxon>Odobenidae</taxon>
        <taxon>Odobenus</taxon>
    </lineage>
</organism>
<dbReference type="STRING" id="9708.A0A2U3WIE7"/>
<protein>
    <submittedName>
        <fullName evidence="4">LOW QUALITY PROTEIN: ankyrin repeat domain-containing protein 7</fullName>
    </submittedName>
</protein>
<feature type="region of interest" description="Disordered" evidence="2">
    <location>
        <begin position="10"/>
        <end position="38"/>
    </location>
</feature>
<dbReference type="PROSITE" id="PS50088">
    <property type="entry name" value="ANK_REPEAT"/>
    <property type="match status" value="4"/>
</dbReference>
<feature type="repeat" description="ANK" evidence="1">
    <location>
        <begin position="141"/>
        <end position="173"/>
    </location>
</feature>
<feature type="repeat" description="ANK" evidence="1">
    <location>
        <begin position="75"/>
        <end position="107"/>
    </location>
</feature>
<feature type="compositionally biased region" description="Basic and acidic residues" evidence="2">
    <location>
        <begin position="285"/>
        <end position="295"/>
    </location>
</feature>
<dbReference type="CTD" id="56311"/>
<dbReference type="InParanoid" id="A0A2U3WIE7"/>
<dbReference type="AlphaFoldDB" id="A0A2U3WIE7"/>
<dbReference type="RefSeq" id="XP_004408566.1">
    <property type="nucleotide sequence ID" value="XM_004408509.1"/>
</dbReference>
<dbReference type="PANTHER" id="PTHR24147:SF62">
    <property type="entry name" value="ANKYRIN REPEAT DOMAIN-CONTAINING PROTEIN 7"/>
    <property type="match status" value="1"/>
</dbReference>
<dbReference type="PROSITE" id="PS50297">
    <property type="entry name" value="ANK_REP_REGION"/>
    <property type="match status" value="3"/>
</dbReference>
<feature type="repeat" description="ANK" evidence="1">
    <location>
        <begin position="108"/>
        <end position="140"/>
    </location>
</feature>
<keyword evidence="3" id="KW-1185">Reference proteome</keyword>
<feature type="repeat" description="ANK" evidence="1">
    <location>
        <begin position="174"/>
        <end position="206"/>
    </location>
</feature>
<dbReference type="InterPro" id="IPR002110">
    <property type="entry name" value="Ankyrin_rpt"/>
</dbReference>
<feature type="region of interest" description="Disordered" evidence="2">
    <location>
        <begin position="282"/>
        <end position="352"/>
    </location>
</feature>
<reference evidence="4" key="1">
    <citation type="submission" date="2025-08" db="UniProtKB">
        <authorList>
            <consortium name="RefSeq"/>
        </authorList>
    </citation>
    <scope>IDENTIFICATION</scope>
</reference>
<dbReference type="OrthoDB" id="366390at2759"/>
<dbReference type="InterPro" id="IPR050657">
    <property type="entry name" value="Ankyrin_repeat_domain"/>
</dbReference>
<proteinExistence type="predicted"/>
<evidence type="ECO:0000256" key="2">
    <source>
        <dbReference type="SAM" id="MobiDB-lite"/>
    </source>
</evidence>
<dbReference type="Pfam" id="PF12796">
    <property type="entry name" value="Ank_2"/>
    <property type="match status" value="1"/>
</dbReference>
<dbReference type="SUPFAM" id="SSF48403">
    <property type="entry name" value="Ankyrin repeat"/>
    <property type="match status" value="1"/>
</dbReference>
<evidence type="ECO:0000256" key="1">
    <source>
        <dbReference type="PROSITE-ProRule" id="PRU00023"/>
    </source>
</evidence>
<dbReference type="Proteomes" id="UP000245340">
    <property type="component" value="Unplaced"/>
</dbReference>
<name>A0A2U3WIE7_ODORO</name>
<keyword evidence="1" id="KW-0040">ANK repeat</keyword>
<sequence length="373" mass="41236">MKKLFTFWRRKDEPHSPSSHLPIGRASTHHPTQPGYNLRDKDLKKLHKAASVGDLKKVKEYLQLKKHDVNIRDREYRTPLHLACANGYSNIVSLLIEKQCKINVCDNENRSPLTKAVQCAKEDCATLLLGHGADPNLADLDGNTALHYAVCGQSVSLVEKLLEHKANLEHQNKDGYTPLLLAITENNAKMVEYLLKRGADVNASDKNQRTALMIALSDEPTNLVSLLLQQEVDLSRQDITDSQLRNMLLSMVLLCKYHQLIASYGKEKKVEQMSNSEDTALGTTFDREELKEAPGRQDPGIVPDTLSIGSTAHPNATPPPPPTPVPTTLLSPGLAKDTAAPGLFLNQRRGPDQRLCTGSLQLEHVHPPRATAS</sequence>
<dbReference type="PANTHER" id="PTHR24147">
    <property type="entry name" value="ANKYRIN REPEAT DOMAIN 36-RELATED"/>
    <property type="match status" value="1"/>
</dbReference>
<evidence type="ECO:0000313" key="4">
    <source>
        <dbReference type="RefSeq" id="XP_004408566.1"/>
    </source>
</evidence>
<dbReference type="Gene3D" id="1.25.40.20">
    <property type="entry name" value="Ankyrin repeat-containing domain"/>
    <property type="match status" value="3"/>
</dbReference>
<gene>
    <name evidence="4" type="primary">ANKRD7</name>
</gene>